<evidence type="ECO:0000259" key="3">
    <source>
        <dbReference type="Pfam" id="PF13458"/>
    </source>
</evidence>
<dbReference type="Pfam" id="PF13458">
    <property type="entry name" value="Peripla_BP_6"/>
    <property type="match status" value="1"/>
</dbReference>
<keyword evidence="2" id="KW-0472">Membrane</keyword>
<accession>A0A0F8ZJB4</accession>
<evidence type="ECO:0000256" key="2">
    <source>
        <dbReference type="SAM" id="Phobius"/>
    </source>
</evidence>
<feature type="transmembrane region" description="Helical" evidence="2">
    <location>
        <begin position="16"/>
        <end position="39"/>
    </location>
</feature>
<feature type="domain" description="Leucine-binding protein" evidence="3">
    <location>
        <begin position="62"/>
        <end position="209"/>
    </location>
</feature>
<keyword evidence="1" id="KW-0732">Signal</keyword>
<dbReference type="SUPFAM" id="SSF53822">
    <property type="entry name" value="Periplasmic binding protein-like I"/>
    <property type="match status" value="1"/>
</dbReference>
<dbReference type="InterPro" id="IPR002528">
    <property type="entry name" value="MATE_fam"/>
</dbReference>
<protein>
    <recommendedName>
        <fullName evidence="3">Leucine-binding protein domain-containing protein</fullName>
    </recommendedName>
</protein>
<keyword evidence="2" id="KW-1133">Transmembrane helix</keyword>
<dbReference type="GO" id="GO:0042910">
    <property type="term" value="F:xenobiotic transmembrane transporter activity"/>
    <property type="evidence" value="ECO:0007669"/>
    <property type="project" value="InterPro"/>
</dbReference>
<dbReference type="InterPro" id="IPR028082">
    <property type="entry name" value="Peripla_BP_I"/>
</dbReference>
<proteinExistence type="predicted"/>
<dbReference type="AlphaFoldDB" id="A0A0F8ZJB4"/>
<keyword evidence="2" id="KW-0812">Transmembrane</keyword>
<gene>
    <name evidence="4" type="ORF">LCGC14_2963440</name>
</gene>
<dbReference type="Pfam" id="PF01554">
    <property type="entry name" value="MatE"/>
    <property type="match status" value="1"/>
</dbReference>
<dbReference type="EMBL" id="LAZR01060048">
    <property type="protein sequence ID" value="KKK66504.1"/>
    <property type="molecule type" value="Genomic_DNA"/>
</dbReference>
<feature type="non-terminal residue" evidence="4">
    <location>
        <position position="1"/>
    </location>
</feature>
<dbReference type="GO" id="GO:0015297">
    <property type="term" value="F:antiporter activity"/>
    <property type="evidence" value="ECO:0007669"/>
    <property type="project" value="InterPro"/>
</dbReference>
<dbReference type="Gene3D" id="3.40.50.2300">
    <property type="match status" value="1"/>
</dbReference>
<comment type="caution">
    <text evidence="4">The sequence shown here is derived from an EMBL/GenBank/DDBJ whole genome shotgun (WGS) entry which is preliminary data.</text>
</comment>
<dbReference type="GO" id="GO:0016020">
    <property type="term" value="C:membrane"/>
    <property type="evidence" value="ECO:0007669"/>
    <property type="project" value="InterPro"/>
</dbReference>
<evidence type="ECO:0000313" key="4">
    <source>
        <dbReference type="EMBL" id="KKK66504.1"/>
    </source>
</evidence>
<name>A0A0F8ZJB4_9ZZZZ</name>
<sequence>LHGQALGRGDPEGAGLAGWTALLVGGGFMSCGALAFWLFPETIVRAFTSEESVVAAVPRVKAAIEGSGANALFLTTSSASALPLFAELLPEAGIQSATTQYLGLTRWDIPQQTLALPGVQGGWFALPDTTATGAFSNRYKAAYGSEPHPLAGLAFDGIAAIGSLVKGGKSNALTGAALTQGAGFQGASGIFRLRRDGTNERALSVATIRNSRVVVLDPAPRGFGGAGF</sequence>
<evidence type="ECO:0000256" key="1">
    <source>
        <dbReference type="ARBA" id="ARBA00022729"/>
    </source>
</evidence>
<organism evidence="4">
    <name type="scientific">marine sediment metagenome</name>
    <dbReference type="NCBI Taxonomy" id="412755"/>
    <lineage>
        <taxon>unclassified sequences</taxon>
        <taxon>metagenomes</taxon>
        <taxon>ecological metagenomes</taxon>
    </lineage>
</organism>
<reference evidence="4" key="1">
    <citation type="journal article" date="2015" name="Nature">
        <title>Complex archaea that bridge the gap between prokaryotes and eukaryotes.</title>
        <authorList>
            <person name="Spang A."/>
            <person name="Saw J.H."/>
            <person name="Jorgensen S.L."/>
            <person name="Zaremba-Niedzwiedzka K."/>
            <person name="Martijn J."/>
            <person name="Lind A.E."/>
            <person name="van Eijk R."/>
            <person name="Schleper C."/>
            <person name="Guy L."/>
            <person name="Ettema T.J."/>
        </authorList>
    </citation>
    <scope>NUCLEOTIDE SEQUENCE</scope>
</reference>
<dbReference type="InterPro" id="IPR028081">
    <property type="entry name" value="Leu-bd"/>
</dbReference>